<sequence length="67" mass="7421">MPNRETVGRLLALTEALIFLKVGSSRVLFRKGRTSPPNSGSQKTCKMAAYLIRFECDGSKEGRYAVL</sequence>
<reference evidence="1" key="2">
    <citation type="journal article" date="2015" name="Fish Shellfish Immunol.">
        <title>Early steps in the European eel (Anguilla anguilla)-Vibrio vulnificus interaction in the gills: Role of the RtxA13 toxin.</title>
        <authorList>
            <person name="Callol A."/>
            <person name="Pajuelo D."/>
            <person name="Ebbesson L."/>
            <person name="Teles M."/>
            <person name="MacKenzie S."/>
            <person name="Amaro C."/>
        </authorList>
    </citation>
    <scope>NUCLEOTIDE SEQUENCE</scope>
</reference>
<name>A0A0E9XTB0_ANGAN</name>
<dbReference type="EMBL" id="GBXM01002688">
    <property type="protein sequence ID" value="JAI05890.1"/>
    <property type="molecule type" value="Transcribed_RNA"/>
</dbReference>
<proteinExistence type="predicted"/>
<protein>
    <submittedName>
        <fullName evidence="1">Uncharacterized protein</fullName>
    </submittedName>
</protein>
<evidence type="ECO:0000313" key="1">
    <source>
        <dbReference type="EMBL" id="JAI05890.1"/>
    </source>
</evidence>
<dbReference type="AlphaFoldDB" id="A0A0E9XTB0"/>
<accession>A0A0E9XTB0</accession>
<organism evidence="1">
    <name type="scientific">Anguilla anguilla</name>
    <name type="common">European freshwater eel</name>
    <name type="synonym">Muraena anguilla</name>
    <dbReference type="NCBI Taxonomy" id="7936"/>
    <lineage>
        <taxon>Eukaryota</taxon>
        <taxon>Metazoa</taxon>
        <taxon>Chordata</taxon>
        <taxon>Craniata</taxon>
        <taxon>Vertebrata</taxon>
        <taxon>Euteleostomi</taxon>
        <taxon>Actinopterygii</taxon>
        <taxon>Neopterygii</taxon>
        <taxon>Teleostei</taxon>
        <taxon>Anguilliformes</taxon>
        <taxon>Anguillidae</taxon>
        <taxon>Anguilla</taxon>
    </lineage>
</organism>
<reference evidence="1" key="1">
    <citation type="submission" date="2014-11" db="EMBL/GenBank/DDBJ databases">
        <authorList>
            <person name="Amaro Gonzalez C."/>
        </authorList>
    </citation>
    <scope>NUCLEOTIDE SEQUENCE</scope>
</reference>